<dbReference type="EMBL" id="SHPR01000056">
    <property type="protein sequence ID" value="TCD81694.1"/>
    <property type="molecule type" value="Genomic_DNA"/>
</dbReference>
<accession>A0A4R0SIT5</accession>
<protein>
    <submittedName>
        <fullName evidence="2">Uncharacterized protein</fullName>
    </submittedName>
</protein>
<feature type="region of interest" description="Disordered" evidence="1">
    <location>
        <begin position="581"/>
        <end position="605"/>
    </location>
</feature>
<evidence type="ECO:0000313" key="3">
    <source>
        <dbReference type="Proteomes" id="UP000292241"/>
    </source>
</evidence>
<reference evidence="2 3" key="1">
    <citation type="journal article" date="2018" name="Sci. Rep.">
        <title>Genomic diversity and distribution of Bifidobacterium longum subsp. longum across the human lifespan.</title>
        <authorList>
            <person name="Odamaki T."/>
            <person name="Bottacini F."/>
            <person name="Kato K."/>
            <person name="Mitsuyama E."/>
            <person name="Yoshida K."/>
            <person name="Horigome A."/>
            <person name="Xiao J.Z."/>
            <person name="van Sinderen D."/>
        </authorList>
    </citation>
    <scope>NUCLEOTIDE SEQUENCE [LARGE SCALE GENOMIC DNA]</scope>
    <source>
        <strain evidence="2 3">MCC10008</strain>
    </source>
</reference>
<evidence type="ECO:0000313" key="2">
    <source>
        <dbReference type="EMBL" id="TCD81694.1"/>
    </source>
</evidence>
<name>A0A4R0SIT5_BIFLL</name>
<organism evidence="2 3">
    <name type="scientific">Bifidobacterium longum subsp. longum</name>
    <dbReference type="NCBI Taxonomy" id="1679"/>
    <lineage>
        <taxon>Bacteria</taxon>
        <taxon>Bacillati</taxon>
        <taxon>Actinomycetota</taxon>
        <taxon>Actinomycetes</taxon>
        <taxon>Bifidobacteriales</taxon>
        <taxon>Bifidobacteriaceae</taxon>
        <taxon>Bifidobacterium</taxon>
    </lineage>
</organism>
<gene>
    <name evidence="2" type="ORF">MCC10008_2136</name>
</gene>
<dbReference type="RefSeq" id="WP_131215273.1">
    <property type="nucleotide sequence ID" value="NZ_SHPR01000056.1"/>
</dbReference>
<dbReference type="Proteomes" id="UP000292241">
    <property type="component" value="Unassembled WGS sequence"/>
</dbReference>
<dbReference type="AlphaFoldDB" id="A0A4R0SIT5"/>
<comment type="caution">
    <text evidence="2">The sequence shown here is derived from an EMBL/GenBank/DDBJ whole genome shotgun (WGS) entry which is preliminary data.</text>
</comment>
<proteinExistence type="predicted"/>
<sequence>MALTPFDMEGVNRDLLAAGNPAKPDMQSILRRNARDLVWGHAILASSVDAKELEFGVHMAYSDADGGFDTDPSEDVWFEASSLPIPNERPDLPPDNALRIRVTDVLTEYGFTDIDVKAPDRTPEGIWIGFEAMQPVRLDVTSAQGGRSVSLTLTAAEANDWRSGRLDAHGLSRMAVERVLARPGDTVTLAYGDSLFRPAVMCDGSGRLPEHRVKAGIGTFVIGRESEAVMPEILRIDRTVDPRDPLVIEKAFGKENDMENGNVPEYWKGLMDEADLPLAGIVREHGGGLMDFHRMKGIERLTGSSDWDFYSWTVENYDDDLLDVCERENAADVLADLQAWWKTSQPDMRQHVDEMMAGIDAAMEPLDKRLYAAAEKEFKERSLDPDGECYQLDGGTFISQESFDGICGDQRDRYMAWKNQAEPARLVSAWDDPARLDRLVGDLIDADDGGGCFYTDAQPIDYTQGMDYSPQQLAADSGLGDTVPLACESNASYSLAHHPDIKFTATGSPDGRKVLEVSVPGSARHALITAKPGAFDVSLHDERGIVSGESFPYEANDSWTYRLSGQALRGALDLAVGWADPQETSPETAGLDLALDDGMETTHGR</sequence>
<evidence type="ECO:0000256" key="1">
    <source>
        <dbReference type="SAM" id="MobiDB-lite"/>
    </source>
</evidence>